<dbReference type="InterPro" id="IPR041657">
    <property type="entry name" value="HTH_17"/>
</dbReference>
<dbReference type="Proteomes" id="UP000284161">
    <property type="component" value="Unassembled WGS sequence"/>
</dbReference>
<evidence type="ECO:0000259" key="1">
    <source>
        <dbReference type="Pfam" id="PF12728"/>
    </source>
</evidence>
<dbReference type="EMBL" id="QRUB01000041">
    <property type="protein sequence ID" value="RGR25296.1"/>
    <property type="molecule type" value="Genomic_DNA"/>
</dbReference>
<dbReference type="GO" id="GO:0003677">
    <property type="term" value="F:DNA binding"/>
    <property type="evidence" value="ECO:0007669"/>
    <property type="project" value="UniProtKB-KW"/>
</dbReference>
<dbReference type="InterPro" id="IPR010093">
    <property type="entry name" value="SinI_DNA-bd"/>
</dbReference>
<sequence length="117" mass="13620">MMDETVTFESMPKAIAHLINKVEALEKKLLEKNEVPTTPADKWFNIDELKNYLPDHPAKQTIYGWVSKREIPFHKGGKKLRFLQSDIDKWLSGGKRKSESELRDEANKYCKTKRIGD</sequence>
<protein>
    <submittedName>
        <fullName evidence="2">DNA-binding protein</fullName>
    </submittedName>
</protein>
<proteinExistence type="predicted"/>
<evidence type="ECO:0000313" key="2">
    <source>
        <dbReference type="EMBL" id="RGR25296.1"/>
    </source>
</evidence>
<reference evidence="2 3" key="1">
    <citation type="submission" date="2018-08" db="EMBL/GenBank/DDBJ databases">
        <title>A genome reference for cultivated species of the human gut microbiota.</title>
        <authorList>
            <person name="Zou Y."/>
            <person name="Xue W."/>
            <person name="Luo G."/>
        </authorList>
    </citation>
    <scope>NUCLEOTIDE SEQUENCE [LARGE SCALE GENOMIC DNA]</scope>
    <source>
        <strain evidence="2 3">AF25-6</strain>
    </source>
</reference>
<accession>A0A412DY81</accession>
<dbReference type="NCBIfam" id="TIGR01764">
    <property type="entry name" value="excise"/>
    <property type="match status" value="1"/>
</dbReference>
<evidence type="ECO:0000313" key="3">
    <source>
        <dbReference type="Proteomes" id="UP000284161"/>
    </source>
</evidence>
<gene>
    <name evidence="2" type="ORF">DWY58_18420</name>
</gene>
<comment type="caution">
    <text evidence="2">The sequence shown here is derived from an EMBL/GenBank/DDBJ whole genome shotgun (WGS) entry which is preliminary data.</text>
</comment>
<keyword evidence="2" id="KW-0238">DNA-binding</keyword>
<organism evidence="2 3">
    <name type="scientific">Bacteroides stercoris</name>
    <dbReference type="NCBI Taxonomy" id="46506"/>
    <lineage>
        <taxon>Bacteria</taxon>
        <taxon>Pseudomonadati</taxon>
        <taxon>Bacteroidota</taxon>
        <taxon>Bacteroidia</taxon>
        <taxon>Bacteroidales</taxon>
        <taxon>Bacteroidaceae</taxon>
        <taxon>Bacteroides</taxon>
    </lineage>
</organism>
<dbReference type="Pfam" id="PF12728">
    <property type="entry name" value="HTH_17"/>
    <property type="match status" value="1"/>
</dbReference>
<feature type="domain" description="Helix-turn-helix" evidence="1">
    <location>
        <begin position="59"/>
        <end position="93"/>
    </location>
</feature>
<name>A0A412DY81_BACSE</name>
<dbReference type="AlphaFoldDB" id="A0A412DY81"/>